<keyword evidence="3 4" id="KW-0349">Heme</keyword>
<dbReference type="AlphaFoldDB" id="A0A811NKM5"/>
<dbReference type="OrthoDB" id="1372046at2759"/>
<evidence type="ECO:0000313" key="5">
    <source>
        <dbReference type="EMBL" id="CAD6226125.1"/>
    </source>
</evidence>
<dbReference type="EMBL" id="CAJGYO010000004">
    <property type="protein sequence ID" value="CAD6226125.1"/>
    <property type="molecule type" value="Genomic_DNA"/>
</dbReference>
<accession>A0A811NKM5</accession>
<dbReference type="Gene3D" id="1.10.630.10">
    <property type="entry name" value="Cytochrome P450"/>
    <property type="match status" value="1"/>
</dbReference>
<organism evidence="5 6">
    <name type="scientific">Miscanthus lutarioriparius</name>
    <dbReference type="NCBI Taxonomy" id="422564"/>
    <lineage>
        <taxon>Eukaryota</taxon>
        <taxon>Viridiplantae</taxon>
        <taxon>Streptophyta</taxon>
        <taxon>Embryophyta</taxon>
        <taxon>Tracheophyta</taxon>
        <taxon>Spermatophyta</taxon>
        <taxon>Magnoliopsida</taxon>
        <taxon>Liliopsida</taxon>
        <taxon>Poales</taxon>
        <taxon>Poaceae</taxon>
        <taxon>PACMAD clade</taxon>
        <taxon>Panicoideae</taxon>
        <taxon>Andropogonodae</taxon>
        <taxon>Andropogoneae</taxon>
        <taxon>Saccharinae</taxon>
        <taxon>Miscanthus</taxon>
    </lineage>
</organism>
<comment type="caution">
    <text evidence="5">The sequence shown here is derived from an EMBL/GenBank/DDBJ whole genome shotgun (WGS) entry which is preliminary data.</text>
</comment>
<dbReference type="GO" id="GO:0020037">
    <property type="term" value="F:heme binding"/>
    <property type="evidence" value="ECO:0007669"/>
    <property type="project" value="InterPro"/>
</dbReference>
<evidence type="ECO:0000256" key="3">
    <source>
        <dbReference type="PIRSR" id="PIRSR602403-1"/>
    </source>
</evidence>
<keyword evidence="6" id="KW-1185">Reference proteome</keyword>
<keyword evidence="4" id="KW-0503">Monooxygenase</keyword>
<keyword evidence="4" id="KW-0560">Oxidoreductase</keyword>
<dbReference type="Pfam" id="PF00067">
    <property type="entry name" value="p450"/>
    <property type="match status" value="1"/>
</dbReference>
<dbReference type="SUPFAM" id="SSF48264">
    <property type="entry name" value="Cytochrome P450"/>
    <property type="match status" value="1"/>
</dbReference>
<dbReference type="InterPro" id="IPR036396">
    <property type="entry name" value="Cyt_P450_sf"/>
</dbReference>
<evidence type="ECO:0000256" key="2">
    <source>
        <dbReference type="ARBA" id="ARBA00023004"/>
    </source>
</evidence>
<name>A0A811NKM5_9POAL</name>
<dbReference type="Proteomes" id="UP000604825">
    <property type="component" value="Unassembled WGS sequence"/>
</dbReference>
<dbReference type="GO" id="GO:0010268">
    <property type="term" value="P:brassinosteroid homeostasis"/>
    <property type="evidence" value="ECO:0007669"/>
    <property type="project" value="TreeGrafter"/>
</dbReference>
<dbReference type="PRINTS" id="PR00465">
    <property type="entry name" value="EP450IV"/>
</dbReference>
<dbReference type="GO" id="GO:0016125">
    <property type="term" value="P:sterol metabolic process"/>
    <property type="evidence" value="ECO:0007669"/>
    <property type="project" value="TreeGrafter"/>
</dbReference>
<evidence type="ECO:0000256" key="1">
    <source>
        <dbReference type="ARBA" id="ARBA00022723"/>
    </source>
</evidence>
<protein>
    <recommendedName>
        <fullName evidence="7">Cytochrome P450</fullName>
    </recommendedName>
</protein>
<gene>
    <name evidence="5" type="ORF">NCGR_LOCUS17997</name>
</gene>
<dbReference type="InterPro" id="IPR002403">
    <property type="entry name" value="Cyt_P450_E_grp-IV"/>
</dbReference>
<feature type="binding site" description="axial binding residue" evidence="3">
    <location>
        <position position="101"/>
    </location>
    <ligand>
        <name>heme</name>
        <dbReference type="ChEBI" id="CHEBI:30413"/>
    </ligand>
    <ligandPart>
        <name>Fe</name>
        <dbReference type="ChEBI" id="CHEBI:18248"/>
    </ligandPart>
</feature>
<evidence type="ECO:0000313" key="6">
    <source>
        <dbReference type="Proteomes" id="UP000604825"/>
    </source>
</evidence>
<evidence type="ECO:0000256" key="4">
    <source>
        <dbReference type="RuleBase" id="RU000461"/>
    </source>
</evidence>
<evidence type="ECO:0008006" key="7">
    <source>
        <dbReference type="Google" id="ProtNLM"/>
    </source>
</evidence>
<comment type="cofactor">
    <cofactor evidence="3">
        <name>heme</name>
        <dbReference type="ChEBI" id="CHEBI:30413"/>
    </cofactor>
</comment>
<dbReference type="GO" id="GO:0005506">
    <property type="term" value="F:iron ion binding"/>
    <property type="evidence" value="ECO:0007669"/>
    <property type="project" value="InterPro"/>
</dbReference>
<dbReference type="PANTHER" id="PTHR24286:SF259">
    <property type="entry name" value="CYTOCHROME P450"/>
    <property type="match status" value="1"/>
</dbReference>
<comment type="similarity">
    <text evidence="4">Belongs to the cytochrome P450 family.</text>
</comment>
<proteinExistence type="inferred from homology"/>
<keyword evidence="1 3" id="KW-0479">Metal-binding</keyword>
<reference evidence="5" key="1">
    <citation type="submission" date="2020-10" db="EMBL/GenBank/DDBJ databases">
        <authorList>
            <person name="Han B."/>
            <person name="Lu T."/>
            <person name="Zhao Q."/>
            <person name="Huang X."/>
            <person name="Zhao Y."/>
        </authorList>
    </citation>
    <scope>NUCLEOTIDE SEQUENCE</scope>
</reference>
<dbReference type="GO" id="GO:0004497">
    <property type="term" value="F:monooxygenase activity"/>
    <property type="evidence" value="ECO:0007669"/>
    <property type="project" value="UniProtKB-KW"/>
</dbReference>
<dbReference type="InterPro" id="IPR001128">
    <property type="entry name" value="Cyt_P450"/>
</dbReference>
<dbReference type="GO" id="GO:0016132">
    <property type="term" value="P:brassinosteroid biosynthetic process"/>
    <property type="evidence" value="ECO:0007669"/>
    <property type="project" value="TreeGrafter"/>
</dbReference>
<sequence length="154" mass="17880">MNPKITWEECKSMKFTNQVINEIVRATSHAPGIFRKTLKDVQVNGYTIPEGWLVLISPMAVHLNPTNFKDPLTFNPWRWQEAHGSSLVKNFIPFGDGARHCMGADLTKLQMAMFLHELVTKYRWKEINGGQKFRISDLVFLQDYRVQLFPRSQV</sequence>
<dbReference type="GO" id="GO:0016705">
    <property type="term" value="F:oxidoreductase activity, acting on paired donors, with incorporation or reduction of molecular oxygen"/>
    <property type="evidence" value="ECO:0007669"/>
    <property type="project" value="InterPro"/>
</dbReference>
<dbReference type="PROSITE" id="PS00086">
    <property type="entry name" value="CYTOCHROME_P450"/>
    <property type="match status" value="1"/>
</dbReference>
<dbReference type="InterPro" id="IPR017972">
    <property type="entry name" value="Cyt_P450_CS"/>
</dbReference>
<dbReference type="PANTHER" id="PTHR24286">
    <property type="entry name" value="CYTOCHROME P450 26"/>
    <property type="match status" value="1"/>
</dbReference>
<keyword evidence="2 3" id="KW-0408">Iron</keyword>